<gene>
    <name evidence="5" type="ORF">FOC84_25975</name>
</gene>
<feature type="transmembrane region" description="Helical" evidence="3">
    <location>
        <begin position="187"/>
        <end position="213"/>
    </location>
</feature>
<feature type="transmembrane region" description="Helical" evidence="3">
    <location>
        <begin position="305"/>
        <end position="328"/>
    </location>
</feature>
<dbReference type="Proteomes" id="UP000500970">
    <property type="component" value="Chromosome"/>
</dbReference>
<keyword evidence="1" id="KW-0443">Lipid metabolism</keyword>
<dbReference type="PANTHER" id="PTHR10728">
    <property type="entry name" value="CYTOSOLIC PHOSPHOLIPASE A2"/>
    <property type="match status" value="1"/>
</dbReference>
<feature type="transmembrane region" description="Helical" evidence="3">
    <location>
        <begin position="234"/>
        <end position="256"/>
    </location>
</feature>
<evidence type="ECO:0000259" key="4">
    <source>
        <dbReference type="Pfam" id="PF01734"/>
    </source>
</evidence>
<dbReference type="InterPro" id="IPR002641">
    <property type="entry name" value="PNPLA_dom"/>
</dbReference>
<feature type="transmembrane region" description="Helical" evidence="3">
    <location>
        <begin position="262"/>
        <end position="284"/>
    </location>
</feature>
<dbReference type="InterPro" id="IPR016035">
    <property type="entry name" value="Acyl_Trfase/lysoPLipase"/>
</dbReference>
<dbReference type="GO" id="GO:0005829">
    <property type="term" value="C:cytosol"/>
    <property type="evidence" value="ECO:0007669"/>
    <property type="project" value="TreeGrafter"/>
</dbReference>
<dbReference type="GO" id="GO:0004623">
    <property type="term" value="F:phospholipase A2 activity"/>
    <property type="evidence" value="ECO:0007669"/>
    <property type="project" value="TreeGrafter"/>
</dbReference>
<accession>A0A7D4E2E2</accession>
<dbReference type="AlphaFoldDB" id="A0A7D4E2E2"/>
<dbReference type="GO" id="GO:0046475">
    <property type="term" value="P:glycerophospholipid catabolic process"/>
    <property type="evidence" value="ECO:0007669"/>
    <property type="project" value="TreeGrafter"/>
</dbReference>
<reference evidence="5 6" key="1">
    <citation type="submission" date="2020-05" db="EMBL/GenBank/DDBJ databases">
        <title>FDA dAtabase for Regulatory Grade micrObial Sequences (FDA-ARGOS): Supporting development and validation of Infectious Disease Dx tests.</title>
        <authorList>
            <person name="Sproer C."/>
            <person name="Gronow S."/>
            <person name="Severitt S."/>
            <person name="Schroder I."/>
            <person name="Tallon L."/>
            <person name="Sadzewicz L."/>
            <person name="Zhao X."/>
            <person name="Vavikolanu K."/>
            <person name="Mehta A."/>
            <person name="Aluvathingal J."/>
            <person name="Nadendla S."/>
            <person name="Myers T."/>
            <person name="Yan Y."/>
            <person name="Sichtig H."/>
        </authorList>
    </citation>
    <scope>NUCLEOTIDE SEQUENCE [LARGE SCALE GENOMIC DNA]</scope>
    <source>
        <strain evidence="5 6">FDAARGOS_790</strain>
    </source>
</reference>
<evidence type="ECO:0000313" key="6">
    <source>
        <dbReference type="Proteomes" id="UP000500970"/>
    </source>
</evidence>
<name>A0A7D4E2E2_9BURK</name>
<keyword evidence="3" id="KW-0812">Transmembrane</keyword>
<dbReference type="Gene3D" id="3.40.1090.10">
    <property type="entry name" value="Cytosolic phospholipase A2 catalytic domain"/>
    <property type="match status" value="1"/>
</dbReference>
<dbReference type="KEGG" id="apes:FOC84_25975"/>
<dbReference type="EMBL" id="CP053985">
    <property type="protein sequence ID" value="QKH39832.1"/>
    <property type="molecule type" value="Genomic_DNA"/>
</dbReference>
<sequence length="783" mass="84451">MRAVSRAAGDQDGDEDRKHGTSDQEALAARARHLAREDGGDGPQSTGWGLALSGGGIRSATFCFGLLRALARNRVLRRFDYLSTVSGGGYIGAALGRLYQEGQGAAEVERGLARDDTLLLWWLRSNGRYLKAAGRQDLGQAAASIFRGVVGSHFEVLILLLLAALLINLPNLRHVWPWLPDGSEQLWLWSLALPGSWALVAVLGYWSVGAAAADSTNQGTVSSRRLAWNKQLAQALWLGAILVSLMLARMAAVALYDWMKIGAAPAVAVGAVATSAVAALRFAWPHLQRLIVRKGMTLLAHNAMQLINIAGLLYVAMLLVGLSALMHAATLSDVRWELPGWRVEGKSALALSWLVPLLAVSVFYLWTGKQREVLNLSSLHNFYRARIERAYVSVGNYAAVSKEDARFAESPLQPAKDGATDRVLALLDAAAGDDIELNRYMPQRHGGPIHLMSTCINQTIDDRTRNYNADRKGVALTVSSLGVEIGTAAPISDVAGLGSLSRWVAISGAAASTGMGSRTRPGIAALLFLMSARLGYWYTVPKAVQSTRQEWRGGGESSSSEASRSPRCERPAAWLAGRFPKAAAVLSELLARFPGLRSDAWYVSDGGHFENTGVYALLKRELPLIVVADVGADPKYRCEDLENLVRKARIDYAAEIEFLDASRLPWTQASTAMTTLADLAEHGSEPGCGCLLPALIRYSSGRQGVLLVCKPRVPKQAPLDLASYARDARGSGFPQQSTGDQFFDEAQWEAYHLLGLLTGQHLTATVLEMLARASVQGLAAPRV</sequence>
<keyword evidence="3" id="KW-1133">Transmembrane helix</keyword>
<evidence type="ECO:0000256" key="3">
    <source>
        <dbReference type="SAM" id="Phobius"/>
    </source>
</evidence>
<protein>
    <submittedName>
        <fullName evidence="5">Patatin-like phospholipase family protein</fullName>
    </submittedName>
</protein>
<feature type="region of interest" description="Disordered" evidence="2">
    <location>
        <begin position="1"/>
        <end position="28"/>
    </location>
</feature>
<evidence type="ECO:0000256" key="1">
    <source>
        <dbReference type="ARBA" id="ARBA00023098"/>
    </source>
</evidence>
<evidence type="ECO:0000256" key="2">
    <source>
        <dbReference type="SAM" id="MobiDB-lite"/>
    </source>
</evidence>
<feature type="transmembrane region" description="Helical" evidence="3">
    <location>
        <begin position="348"/>
        <end position="366"/>
    </location>
</feature>
<dbReference type="Pfam" id="PF01734">
    <property type="entry name" value="Patatin"/>
    <property type="match status" value="1"/>
</dbReference>
<organism evidence="5 6">
    <name type="scientific">Achromobacter pestifer</name>
    <dbReference type="NCBI Taxonomy" id="1353889"/>
    <lineage>
        <taxon>Bacteria</taxon>
        <taxon>Pseudomonadati</taxon>
        <taxon>Pseudomonadota</taxon>
        <taxon>Betaproteobacteria</taxon>
        <taxon>Burkholderiales</taxon>
        <taxon>Alcaligenaceae</taxon>
        <taxon>Achromobacter</taxon>
    </lineage>
</organism>
<dbReference type="PANTHER" id="PTHR10728:SF40">
    <property type="entry name" value="PATATIN FAMILY PROTEIN"/>
    <property type="match status" value="1"/>
</dbReference>
<proteinExistence type="predicted"/>
<dbReference type="SUPFAM" id="SSF52151">
    <property type="entry name" value="FabD/lysophospholipase-like"/>
    <property type="match status" value="2"/>
</dbReference>
<evidence type="ECO:0000313" key="5">
    <source>
        <dbReference type="EMBL" id="QKH39832.1"/>
    </source>
</evidence>
<keyword evidence="6" id="KW-1185">Reference proteome</keyword>
<feature type="transmembrane region" description="Helical" evidence="3">
    <location>
        <begin position="145"/>
        <end position="167"/>
    </location>
</feature>
<feature type="domain" description="PNPLA" evidence="4">
    <location>
        <begin position="50"/>
        <end position="152"/>
    </location>
</feature>
<keyword evidence="3" id="KW-0472">Membrane</keyword>